<dbReference type="OrthoDB" id="7018110at2"/>
<dbReference type="Pfam" id="PF13458">
    <property type="entry name" value="Peripla_BP_6"/>
    <property type="match status" value="1"/>
</dbReference>
<evidence type="ECO:0000256" key="2">
    <source>
        <dbReference type="ARBA" id="ARBA00022729"/>
    </source>
</evidence>
<name>A0A1M7PSJ0_9PSED</name>
<evidence type="ECO:0000256" key="1">
    <source>
        <dbReference type="ARBA" id="ARBA00010062"/>
    </source>
</evidence>
<dbReference type="EMBL" id="FRDA01000013">
    <property type="protein sequence ID" value="SHN20418.1"/>
    <property type="molecule type" value="Genomic_DNA"/>
</dbReference>
<gene>
    <name evidence="4" type="ORF">SAMN05216593_11321</name>
</gene>
<dbReference type="Proteomes" id="UP000183983">
    <property type="component" value="Unassembled WGS sequence"/>
</dbReference>
<dbReference type="SUPFAM" id="SSF53822">
    <property type="entry name" value="Periplasmic binding protein-like I"/>
    <property type="match status" value="1"/>
</dbReference>
<comment type="similarity">
    <text evidence="1">Belongs to the leucine-binding protein family.</text>
</comment>
<evidence type="ECO:0000313" key="4">
    <source>
        <dbReference type="EMBL" id="SHN20418.1"/>
    </source>
</evidence>
<dbReference type="PANTHER" id="PTHR30483">
    <property type="entry name" value="LEUCINE-SPECIFIC-BINDING PROTEIN"/>
    <property type="match status" value="1"/>
</dbReference>
<dbReference type="PANTHER" id="PTHR30483:SF6">
    <property type="entry name" value="PERIPLASMIC BINDING PROTEIN OF ABC TRANSPORTER FOR NATURAL AMINO ACIDS"/>
    <property type="match status" value="1"/>
</dbReference>
<accession>A0A1M7PSJ0</accession>
<dbReference type="RefSeq" id="WP_073169846.1">
    <property type="nucleotide sequence ID" value="NZ_FRDA01000013.1"/>
</dbReference>
<proteinExistence type="inferred from homology"/>
<dbReference type="Gene3D" id="3.40.50.2300">
    <property type="match status" value="1"/>
</dbReference>
<keyword evidence="2" id="KW-0732">Signal</keyword>
<evidence type="ECO:0000259" key="3">
    <source>
        <dbReference type="Pfam" id="PF13458"/>
    </source>
</evidence>
<dbReference type="InterPro" id="IPR028082">
    <property type="entry name" value="Peripla_BP_I"/>
</dbReference>
<organism evidence="4 5">
    <name type="scientific">Pseudomonas asturiensis</name>
    <dbReference type="NCBI Taxonomy" id="1190415"/>
    <lineage>
        <taxon>Bacteria</taxon>
        <taxon>Pseudomonadati</taxon>
        <taxon>Pseudomonadota</taxon>
        <taxon>Gammaproteobacteria</taxon>
        <taxon>Pseudomonadales</taxon>
        <taxon>Pseudomonadaceae</taxon>
        <taxon>Pseudomonas</taxon>
    </lineage>
</organism>
<dbReference type="AlphaFoldDB" id="A0A1M7PSJ0"/>
<protein>
    <submittedName>
        <fullName evidence="4">Substrate-binding protein</fullName>
    </submittedName>
</protein>
<feature type="domain" description="Leucine-binding protein" evidence="3">
    <location>
        <begin position="46"/>
        <end position="189"/>
    </location>
</feature>
<dbReference type="STRING" id="1190415.SAMN05216593_11321"/>
<evidence type="ECO:0000313" key="5">
    <source>
        <dbReference type="Proteomes" id="UP000183983"/>
    </source>
</evidence>
<sequence>MTAVVQDLVTLRVGVSALFDPDDTPHARTFLRAMAVARHSIPGLDRVQWRFLDDGANARRGAEVAQQMIDWQADLVIGHFSSDAAIGAAPLYQRAGIALLTPAATIDRLTQEHPNVFRLCPSDRQLASDLTHWLSSRQWRAVHLQADGSAHGQALVVAIGNALADAGLRAVSDPEQADVEVFAGRLRASREHWQARRQTGSTRPLVLTDDAASPHLGYAPEQDRDTYVIGFGEPDNPLAEALHRSLFGAPPQTYYRESLLMFYVLAVLADSAWRKEQLLDVLNNSAFSTPLGTVSFAQGEYRHAFNSIWRLGAEGLIPISR</sequence>
<reference evidence="4 5" key="1">
    <citation type="submission" date="2016-11" db="EMBL/GenBank/DDBJ databases">
        <authorList>
            <person name="Jaros S."/>
            <person name="Januszkiewicz K."/>
            <person name="Wedrychowicz H."/>
        </authorList>
    </citation>
    <scope>NUCLEOTIDE SEQUENCE [LARGE SCALE GENOMIC DNA]</scope>
    <source>
        <strain evidence="4 5">LMG 26898</strain>
    </source>
</reference>
<dbReference type="InterPro" id="IPR028081">
    <property type="entry name" value="Leu-bd"/>
</dbReference>
<dbReference type="InterPro" id="IPR051010">
    <property type="entry name" value="BCAA_transport"/>
</dbReference>